<feature type="domain" description="GST N-terminal" evidence="2">
    <location>
        <begin position="1"/>
        <end position="80"/>
    </location>
</feature>
<dbReference type="InterPro" id="IPR036249">
    <property type="entry name" value="Thioredoxin-like_sf"/>
</dbReference>
<evidence type="ECO:0000259" key="2">
    <source>
        <dbReference type="PROSITE" id="PS50404"/>
    </source>
</evidence>
<accession>A0A0F9XT08</accession>
<dbReference type="InterPro" id="IPR036282">
    <property type="entry name" value="Glutathione-S-Trfase_C_sf"/>
</dbReference>
<name>A0A0F9XT08_TRIHA</name>
<dbReference type="EMBL" id="JOKZ01000001">
    <property type="protein sequence ID" value="KKP07861.1"/>
    <property type="molecule type" value="Genomic_DNA"/>
</dbReference>
<dbReference type="Pfam" id="PF13417">
    <property type="entry name" value="GST_N_3"/>
    <property type="match status" value="1"/>
</dbReference>
<dbReference type="Gene3D" id="3.40.30.110">
    <property type="match status" value="1"/>
</dbReference>
<dbReference type="OrthoDB" id="202840at2759"/>
<evidence type="ECO:0000313" key="4">
    <source>
        <dbReference type="Proteomes" id="UP000034112"/>
    </source>
</evidence>
<comment type="caution">
    <text evidence="3">The sequence shown here is derived from an EMBL/GenBank/DDBJ whole genome shotgun (WGS) entry which is preliminary data.</text>
</comment>
<gene>
    <name evidence="3" type="ORF">THAR02_00069</name>
</gene>
<proteinExistence type="predicted"/>
<sequence length="224" mass="24923">MASIMHHFDALPFGEKIRLIFGLKSLSWKSVDAELIMPKPKLTASTGGYRTTPVMQIGSDIYCDSRLIAEELEARYPSPSIFPGGSKGLCMALSTWSDTDFHIASSGLTIAIKKDQFPPEFMADRKAYFKGFMDLRAHASLIEEQLSDSRRFWLGGEPSLADFHAYVEIWTARAYVPFSDNIIFAGFWKMVECEARVKAIGHGQRTDISTEEASEAARSSPPNA</sequence>
<protein>
    <recommendedName>
        <fullName evidence="2">GST N-terminal domain-containing protein</fullName>
    </recommendedName>
</protein>
<organism evidence="3 4">
    <name type="scientific">Trichoderma harzianum</name>
    <name type="common">Hypocrea lixii</name>
    <dbReference type="NCBI Taxonomy" id="5544"/>
    <lineage>
        <taxon>Eukaryota</taxon>
        <taxon>Fungi</taxon>
        <taxon>Dikarya</taxon>
        <taxon>Ascomycota</taxon>
        <taxon>Pezizomycotina</taxon>
        <taxon>Sordariomycetes</taxon>
        <taxon>Hypocreomycetidae</taxon>
        <taxon>Hypocreales</taxon>
        <taxon>Hypocreaceae</taxon>
        <taxon>Trichoderma</taxon>
    </lineage>
</organism>
<dbReference type="AlphaFoldDB" id="A0A0F9XT08"/>
<evidence type="ECO:0000313" key="3">
    <source>
        <dbReference type="EMBL" id="KKP07861.1"/>
    </source>
</evidence>
<dbReference type="PROSITE" id="PS50404">
    <property type="entry name" value="GST_NTER"/>
    <property type="match status" value="1"/>
</dbReference>
<evidence type="ECO:0000256" key="1">
    <source>
        <dbReference type="SAM" id="MobiDB-lite"/>
    </source>
</evidence>
<dbReference type="Proteomes" id="UP000034112">
    <property type="component" value="Unassembled WGS sequence"/>
</dbReference>
<dbReference type="InterPro" id="IPR004045">
    <property type="entry name" value="Glutathione_S-Trfase_N"/>
</dbReference>
<reference evidence="4" key="1">
    <citation type="journal article" date="2015" name="Genome Announc.">
        <title>Draft whole-genome sequence of the biocontrol agent Trichoderma harzianum T6776.</title>
        <authorList>
            <person name="Baroncelli R."/>
            <person name="Piaggeschi G."/>
            <person name="Fiorini L."/>
            <person name="Bertolini E."/>
            <person name="Zapparata A."/>
            <person name="Pe M.E."/>
            <person name="Sarrocco S."/>
            <person name="Vannacci G."/>
        </authorList>
    </citation>
    <scope>NUCLEOTIDE SEQUENCE [LARGE SCALE GENOMIC DNA]</scope>
    <source>
        <strain evidence="4">T6776</strain>
    </source>
</reference>
<dbReference type="SUPFAM" id="SSF47616">
    <property type="entry name" value="GST C-terminal domain-like"/>
    <property type="match status" value="1"/>
</dbReference>
<dbReference type="SUPFAM" id="SSF52833">
    <property type="entry name" value="Thioredoxin-like"/>
    <property type="match status" value="1"/>
</dbReference>
<feature type="region of interest" description="Disordered" evidence="1">
    <location>
        <begin position="204"/>
        <end position="224"/>
    </location>
</feature>